<dbReference type="AlphaFoldDB" id="A0A1D2A8G2"/>
<name>A0A1D2A8G2_AUXPR</name>
<organism evidence="1">
    <name type="scientific">Auxenochlorella protothecoides</name>
    <name type="common">Green microalga</name>
    <name type="synonym">Chlorella protothecoides</name>
    <dbReference type="NCBI Taxonomy" id="3075"/>
    <lineage>
        <taxon>Eukaryota</taxon>
        <taxon>Viridiplantae</taxon>
        <taxon>Chlorophyta</taxon>
        <taxon>core chlorophytes</taxon>
        <taxon>Trebouxiophyceae</taxon>
        <taxon>Chlorellales</taxon>
        <taxon>Chlorellaceae</taxon>
        <taxon>Auxenochlorella</taxon>
    </lineage>
</organism>
<proteinExistence type="predicted"/>
<dbReference type="EMBL" id="GDKF01003113">
    <property type="protein sequence ID" value="JAT75509.1"/>
    <property type="molecule type" value="Transcribed_RNA"/>
</dbReference>
<gene>
    <name evidence="1" type="ORF">g.23698</name>
</gene>
<feature type="non-terminal residue" evidence="1">
    <location>
        <position position="1"/>
    </location>
</feature>
<protein>
    <submittedName>
        <fullName evidence="1">Uncharacterized protein</fullName>
    </submittedName>
</protein>
<reference evidence="1" key="1">
    <citation type="submission" date="2015-08" db="EMBL/GenBank/DDBJ databases">
        <authorList>
            <person name="Babu N.S."/>
            <person name="Beckwith C.J."/>
            <person name="Beseler K.G."/>
            <person name="Brison A."/>
            <person name="Carone J.V."/>
            <person name="Caskin T.P."/>
            <person name="Diamond M."/>
            <person name="Durham M.E."/>
            <person name="Foxe J.M."/>
            <person name="Go M."/>
            <person name="Henderson B.A."/>
            <person name="Jones I.B."/>
            <person name="McGettigan J.A."/>
            <person name="Micheletti S.J."/>
            <person name="Nasrallah M.E."/>
            <person name="Ortiz D."/>
            <person name="Piller C.R."/>
            <person name="Privatt S.R."/>
            <person name="Schneider S.L."/>
            <person name="Sharp S."/>
            <person name="Smith T.C."/>
            <person name="Stanton J.D."/>
            <person name="Ullery H.E."/>
            <person name="Wilson R.J."/>
            <person name="Serrano M.G."/>
            <person name="Buck G."/>
            <person name="Lee V."/>
            <person name="Wang Y."/>
            <person name="Carvalho R."/>
            <person name="Voegtly L."/>
            <person name="Shi R."/>
            <person name="Duckworth R."/>
            <person name="Johnson A."/>
            <person name="Loviza R."/>
            <person name="Walstead R."/>
            <person name="Shah Z."/>
            <person name="Kiflezghi M."/>
            <person name="Wade K."/>
            <person name="Ball S.L."/>
            <person name="Bradley K.W."/>
            <person name="Asai D.J."/>
            <person name="Bowman C.A."/>
            <person name="Russell D.A."/>
            <person name="Pope W.H."/>
            <person name="Jacobs-Sera D."/>
            <person name="Hendrix R.W."/>
            <person name="Hatfull G.F."/>
        </authorList>
    </citation>
    <scope>NUCLEOTIDE SEQUENCE</scope>
</reference>
<sequence>ALRLHVLISNLIVMPRTDSAPQGTHGVFGSARSWFGPNKPPPFTLIDFNVQNLFPIRLTLARDALLPSRVGIRKDVVLLDLIRMRAKADLTLPDGRFIYGFSCKDTIFNGQFSVNIPAKALEYRKRIGLPNGLYLSANAGVQHVGTSLRQSVREQFRPFLGAHLQLGGSASNDDVVFGGAGGLSWKQRIPVPMKLAGLRAPRAAVEAYTNVKLPSLTTLQSLDGDNAFEQPYGLQAESGQALTVHIDHYNLVFEL</sequence>
<accession>A0A1D2A8G2</accession>
<evidence type="ECO:0000313" key="1">
    <source>
        <dbReference type="EMBL" id="JAT75509.1"/>
    </source>
</evidence>